<evidence type="ECO:0000256" key="3">
    <source>
        <dbReference type="ARBA" id="ARBA00022643"/>
    </source>
</evidence>
<keyword evidence="3 5" id="KW-0288">FMN</keyword>
<evidence type="ECO:0000256" key="2">
    <source>
        <dbReference type="ARBA" id="ARBA00022630"/>
    </source>
</evidence>
<comment type="caution">
    <text evidence="7">The sequence shown here is derived from an EMBL/GenBank/DDBJ whole genome shotgun (WGS) entry which is preliminary data.</text>
</comment>
<dbReference type="RefSeq" id="WP_379271792.1">
    <property type="nucleotide sequence ID" value="NZ_JBHUGT010000017.1"/>
</dbReference>
<dbReference type="InterPro" id="IPR016446">
    <property type="entry name" value="Flavin_OxRdtase_Frp"/>
</dbReference>
<protein>
    <submittedName>
        <fullName evidence="7">Oxygen-insensitive NADPH nitroreductase</fullName>
    </submittedName>
</protein>
<evidence type="ECO:0000259" key="6">
    <source>
        <dbReference type="Pfam" id="PF00881"/>
    </source>
</evidence>
<dbReference type="PANTHER" id="PTHR43425">
    <property type="entry name" value="OXYGEN-INSENSITIVE NADPH NITROREDUCTASE"/>
    <property type="match status" value="1"/>
</dbReference>
<dbReference type="PANTHER" id="PTHR43425:SF2">
    <property type="entry name" value="OXYGEN-INSENSITIVE NADPH NITROREDUCTASE"/>
    <property type="match status" value="1"/>
</dbReference>
<organism evidence="7 8">
    <name type="scientific">Paenibacillus thailandensis</name>
    <dbReference type="NCBI Taxonomy" id="393250"/>
    <lineage>
        <taxon>Bacteria</taxon>
        <taxon>Bacillati</taxon>
        <taxon>Bacillota</taxon>
        <taxon>Bacilli</taxon>
        <taxon>Bacillales</taxon>
        <taxon>Paenibacillaceae</taxon>
        <taxon>Paenibacillus</taxon>
    </lineage>
</organism>
<accession>A0ABW5QWI5</accession>
<dbReference type="CDD" id="cd02146">
    <property type="entry name" value="NfsA-like"/>
    <property type="match status" value="1"/>
</dbReference>
<evidence type="ECO:0000313" key="7">
    <source>
        <dbReference type="EMBL" id="MFD2660475.1"/>
    </source>
</evidence>
<comment type="similarity">
    <text evidence="1 5">Belongs to the flavin oxidoreductase frp family.</text>
</comment>
<evidence type="ECO:0000313" key="8">
    <source>
        <dbReference type="Proteomes" id="UP001597493"/>
    </source>
</evidence>
<dbReference type="NCBIfam" id="NF008033">
    <property type="entry name" value="PRK10765.1"/>
    <property type="match status" value="1"/>
</dbReference>
<dbReference type="Gene3D" id="3.40.109.10">
    <property type="entry name" value="NADH Oxidase"/>
    <property type="match status" value="1"/>
</dbReference>
<dbReference type="PIRSF" id="PIRSF005426">
    <property type="entry name" value="Frp"/>
    <property type="match status" value="1"/>
</dbReference>
<keyword evidence="4 5" id="KW-0560">Oxidoreductase</keyword>
<dbReference type="Proteomes" id="UP001597493">
    <property type="component" value="Unassembled WGS sequence"/>
</dbReference>
<dbReference type="Pfam" id="PF00881">
    <property type="entry name" value="Nitroreductase"/>
    <property type="match status" value="1"/>
</dbReference>
<keyword evidence="5" id="KW-0521">NADP</keyword>
<reference evidence="8" key="1">
    <citation type="journal article" date="2019" name="Int. J. Syst. Evol. Microbiol.">
        <title>The Global Catalogue of Microorganisms (GCM) 10K type strain sequencing project: providing services to taxonomists for standard genome sequencing and annotation.</title>
        <authorList>
            <consortium name="The Broad Institute Genomics Platform"/>
            <consortium name="The Broad Institute Genome Sequencing Center for Infectious Disease"/>
            <person name="Wu L."/>
            <person name="Ma J."/>
        </authorList>
    </citation>
    <scope>NUCLEOTIDE SEQUENCE [LARGE SCALE GENOMIC DNA]</scope>
    <source>
        <strain evidence="8">TISTR 1827</strain>
    </source>
</reference>
<gene>
    <name evidence="7" type="primary">nfsA</name>
    <name evidence="7" type="ORF">ACFSW5_09365</name>
</gene>
<dbReference type="SUPFAM" id="SSF55469">
    <property type="entry name" value="FMN-dependent nitroreductase-like"/>
    <property type="match status" value="1"/>
</dbReference>
<name>A0ABW5QWI5_9BACL</name>
<proteinExistence type="inferred from homology"/>
<dbReference type="InterPro" id="IPR000415">
    <property type="entry name" value="Nitroreductase-like"/>
</dbReference>
<dbReference type="InterPro" id="IPR029479">
    <property type="entry name" value="Nitroreductase"/>
</dbReference>
<evidence type="ECO:0000256" key="4">
    <source>
        <dbReference type="ARBA" id="ARBA00023002"/>
    </source>
</evidence>
<evidence type="ECO:0000256" key="5">
    <source>
        <dbReference type="PIRNR" id="PIRNR005426"/>
    </source>
</evidence>
<keyword evidence="8" id="KW-1185">Reference proteome</keyword>
<feature type="domain" description="Nitroreductase" evidence="6">
    <location>
        <begin position="9"/>
        <end position="164"/>
    </location>
</feature>
<evidence type="ECO:0000256" key="1">
    <source>
        <dbReference type="ARBA" id="ARBA00008366"/>
    </source>
</evidence>
<dbReference type="EMBL" id="JBHUMY010000007">
    <property type="protein sequence ID" value="MFD2660475.1"/>
    <property type="molecule type" value="Genomic_DNA"/>
</dbReference>
<sequence>MNEVVKLLTSHRSIRQFAADPVPAEQLQAILEAAQCASTSSNMQAFSVVGVTDRELRDKLAELSGNQAYVAEAPVFLVWCADLYRYGQAVSRHNAAAESAGLYTENFIVATVDAALAAQNAAIAAESFGLGIVYIGGIRNNPDEVTRLLNLPEGVYPVFGMCIGTPAQNPLRRPRLPLTGVYFENRYDAERTTEAIEQYDRVHEAYMAERSNGKSSASWSEAMAAKAIRNRTHMREFLRKQGFELQ</sequence>
<keyword evidence="2 5" id="KW-0285">Flavoprotein</keyword>